<reference evidence="1" key="1">
    <citation type="submission" date="2022-07" db="EMBL/GenBank/DDBJ databases">
        <title>Genome Sequence of Phlebia brevispora.</title>
        <authorList>
            <person name="Buettner E."/>
        </authorList>
    </citation>
    <scope>NUCLEOTIDE SEQUENCE</scope>
    <source>
        <strain evidence="1">MPL23</strain>
    </source>
</reference>
<accession>A0ACC1TEG2</accession>
<keyword evidence="2" id="KW-1185">Reference proteome</keyword>
<proteinExistence type="predicted"/>
<name>A0ACC1TEG2_9APHY</name>
<gene>
    <name evidence="1" type="ORF">NM688_g403</name>
</gene>
<protein>
    <submittedName>
        <fullName evidence="1">Uncharacterized protein</fullName>
    </submittedName>
</protein>
<sequence>MSSHELPLPASAETQSQRDLTSPGLLHNLDVIEESHVASVPSDSASETSTAADGKEPSLKFSSKAPSLKDAVVTSVNEVDADREWDEKSLANYVVPVLEKGVKNALLQPVTPWIRFRVWYNPYRMFFTFVFTLNMVGIVVACTHHFPYAEHHGAALALGNIMAAVFCRSEFFLRYLFWVVVKLFQKWTPLWVRIWWTAALQHIGGIHSGCAVSGIACTSPNVVLGWGVVTVGMAGIAMLAAAPWLRAHHHNTFERHHRFAGWTAVAFIWIFVCLEDSLNVDGGFTGSGRRLADAQEFWFALFITIGVFFPWFTVRKVPVEITTPSPRVAIIKFKRGIQQGLLGRISRSAIMEYHGFGIISEGIGSGCHYMAAGVQGDWTRRMVADRPTHLWTREMKFAGLPYLCHLYRRGIAICTGSGIGAVLSTCAQLDNWFLIWIGADMEKTFGPVFFDIIKRTIPKERYILFDTKKEGRRPDTMKMLKDVYVAFKAEVVIITSNPKGNEELMQGCKENGMHSFGPLWDS</sequence>
<dbReference type="Proteomes" id="UP001148662">
    <property type="component" value="Unassembled WGS sequence"/>
</dbReference>
<dbReference type="EMBL" id="JANHOG010000031">
    <property type="protein sequence ID" value="KAJ3559348.1"/>
    <property type="molecule type" value="Genomic_DNA"/>
</dbReference>
<organism evidence="1 2">
    <name type="scientific">Phlebia brevispora</name>
    <dbReference type="NCBI Taxonomy" id="194682"/>
    <lineage>
        <taxon>Eukaryota</taxon>
        <taxon>Fungi</taxon>
        <taxon>Dikarya</taxon>
        <taxon>Basidiomycota</taxon>
        <taxon>Agaricomycotina</taxon>
        <taxon>Agaricomycetes</taxon>
        <taxon>Polyporales</taxon>
        <taxon>Meruliaceae</taxon>
        <taxon>Phlebia</taxon>
    </lineage>
</organism>
<comment type="caution">
    <text evidence="1">The sequence shown here is derived from an EMBL/GenBank/DDBJ whole genome shotgun (WGS) entry which is preliminary data.</text>
</comment>
<evidence type="ECO:0000313" key="2">
    <source>
        <dbReference type="Proteomes" id="UP001148662"/>
    </source>
</evidence>
<evidence type="ECO:0000313" key="1">
    <source>
        <dbReference type="EMBL" id="KAJ3559348.1"/>
    </source>
</evidence>